<dbReference type="GO" id="GO:0045087">
    <property type="term" value="P:innate immune response"/>
    <property type="evidence" value="ECO:0007669"/>
    <property type="project" value="TreeGrafter"/>
</dbReference>
<evidence type="ECO:0000256" key="2">
    <source>
        <dbReference type="ARBA" id="ARBA00023157"/>
    </source>
</evidence>
<keyword evidence="3" id="KW-0325">Glycoprotein</keyword>
<dbReference type="GO" id="GO:0021556">
    <property type="term" value="P:central nervous system formation"/>
    <property type="evidence" value="ECO:0007669"/>
    <property type="project" value="TreeGrafter"/>
</dbReference>
<dbReference type="PANTHER" id="PTHR23199">
    <property type="entry name" value="NEUROTROPHIN 1-RELATED"/>
    <property type="match status" value="1"/>
</dbReference>
<dbReference type="Proteomes" id="UP000183832">
    <property type="component" value="Unassembled WGS sequence"/>
</dbReference>
<dbReference type="OrthoDB" id="10496496at2759"/>
<dbReference type="InterPro" id="IPR029034">
    <property type="entry name" value="Cystine-knot_cytokine"/>
</dbReference>
<dbReference type="GO" id="GO:0005615">
    <property type="term" value="C:extracellular space"/>
    <property type="evidence" value="ECO:0007669"/>
    <property type="project" value="UniProtKB-ARBA"/>
</dbReference>
<dbReference type="Gene3D" id="2.10.90.10">
    <property type="entry name" value="Cystine-knot cytokines"/>
    <property type="match status" value="1"/>
</dbReference>
<evidence type="ECO:0000259" key="4">
    <source>
        <dbReference type="Pfam" id="PF16077"/>
    </source>
</evidence>
<dbReference type="PANTHER" id="PTHR23199:SF13">
    <property type="entry name" value="PROTEIN SPAETZLE 3"/>
    <property type="match status" value="1"/>
</dbReference>
<reference evidence="5 6" key="1">
    <citation type="submission" date="2015-04" db="EMBL/GenBank/DDBJ databases">
        <authorList>
            <person name="Syromyatnikov M.Y."/>
            <person name="Popov V.N."/>
        </authorList>
    </citation>
    <scope>NUCLEOTIDE SEQUENCE [LARGE SCALE GENOMIC DNA]</scope>
</reference>
<gene>
    <name evidence="5" type="ORF">CLUMA_CG014492</name>
</gene>
<evidence type="ECO:0000256" key="1">
    <source>
        <dbReference type="ARBA" id="ARBA00022729"/>
    </source>
</evidence>
<evidence type="ECO:0000256" key="3">
    <source>
        <dbReference type="ARBA" id="ARBA00023180"/>
    </source>
</evidence>
<organism evidence="5 6">
    <name type="scientific">Clunio marinus</name>
    <dbReference type="NCBI Taxonomy" id="568069"/>
    <lineage>
        <taxon>Eukaryota</taxon>
        <taxon>Metazoa</taxon>
        <taxon>Ecdysozoa</taxon>
        <taxon>Arthropoda</taxon>
        <taxon>Hexapoda</taxon>
        <taxon>Insecta</taxon>
        <taxon>Pterygota</taxon>
        <taxon>Neoptera</taxon>
        <taxon>Endopterygota</taxon>
        <taxon>Diptera</taxon>
        <taxon>Nematocera</taxon>
        <taxon>Chironomoidea</taxon>
        <taxon>Chironomidae</taxon>
        <taxon>Clunio</taxon>
    </lineage>
</organism>
<dbReference type="InterPro" id="IPR052444">
    <property type="entry name" value="Spz/Toll_ligand-like"/>
</dbReference>
<keyword evidence="6" id="KW-1185">Reference proteome</keyword>
<dbReference type="SUPFAM" id="SSF57501">
    <property type="entry name" value="Cystine-knot cytokines"/>
    <property type="match status" value="1"/>
</dbReference>
<feature type="domain" description="Spaetzle" evidence="4">
    <location>
        <begin position="87"/>
        <end position="181"/>
    </location>
</feature>
<feature type="non-terminal residue" evidence="5">
    <location>
        <position position="1"/>
    </location>
</feature>
<proteinExistence type="predicted"/>
<dbReference type="EMBL" id="CVRI01000055">
    <property type="protein sequence ID" value="CRL01503.1"/>
    <property type="molecule type" value="Genomic_DNA"/>
</dbReference>
<dbReference type="GO" id="GO:0008083">
    <property type="term" value="F:growth factor activity"/>
    <property type="evidence" value="ECO:0007669"/>
    <property type="project" value="TreeGrafter"/>
</dbReference>
<keyword evidence="2" id="KW-1015">Disulfide bond</keyword>
<dbReference type="Pfam" id="PF16077">
    <property type="entry name" value="Spaetzle"/>
    <property type="match status" value="1"/>
</dbReference>
<protein>
    <submittedName>
        <fullName evidence="5">CLUMA_CG014492, isoform A</fullName>
    </submittedName>
</protein>
<name>A0A1J1IMN1_9DIPT</name>
<evidence type="ECO:0000313" key="6">
    <source>
        <dbReference type="Proteomes" id="UP000183832"/>
    </source>
</evidence>
<accession>A0A1J1IMN1</accession>
<sequence length="207" mass="23533">NFIVAIPCDFKFVEIDPQYPKDLDRIDLNDISEQQKFVGPGNIFQCDEKIENLENVGGSSIPSASSNQNQPDLFTLPDEDYFEDIESTCQVSRRTIQPKALNNIYNKLTKVVNTASFIQSIHIEQCVTKNEPCNSGSNAPTGTTYICRQKHVRITLKAIKEDDGNMIVDEQFYYPSHCVCELVTIKPKKKKELQSSIMKCMQINPFK</sequence>
<evidence type="ECO:0000313" key="5">
    <source>
        <dbReference type="EMBL" id="CRL01503.1"/>
    </source>
</evidence>
<dbReference type="AlphaFoldDB" id="A0A1J1IMN1"/>
<dbReference type="GO" id="GO:0005121">
    <property type="term" value="F:Toll binding"/>
    <property type="evidence" value="ECO:0007669"/>
    <property type="project" value="TreeGrafter"/>
</dbReference>
<dbReference type="InterPro" id="IPR032104">
    <property type="entry name" value="Spaetzle"/>
</dbReference>
<keyword evidence="1" id="KW-0732">Signal</keyword>